<proteinExistence type="predicted"/>
<organism evidence="1 2">
    <name type="scientific">Limnoraphis robusta CCNP1315</name>
    <dbReference type="NCBI Taxonomy" id="3110306"/>
    <lineage>
        <taxon>Bacteria</taxon>
        <taxon>Bacillati</taxon>
        <taxon>Cyanobacteriota</taxon>
        <taxon>Cyanophyceae</taxon>
        <taxon>Oscillatoriophycideae</taxon>
        <taxon>Oscillatoriales</taxon>
        <taxon>Sirenicapillariaceae</taxon>
        <taxon>Limnoraphis</taxon>
    </lineage>
</organism>
<reference evidence="1 2" key="1">
    <citation type="submission" date="2023-12" db="EMBL/GenBank/DDBJ databases">
        <title>Baltic Sea Cyanobacteria.</title>
        <authorList>
            <person name="Delbaje E."/>
            <person name="Fewer D.P."/>
            <person name="Shishido T.K."/>
        </authorList>
    </citation>
    <scope>NUCLEOTIDE SEQUENCE [LARGE SCALE GENOMIC DNA]</scope>
    <source>
        <strain evidence="1 2">CCNP 1315</strain>
    </source>
</reference>
<sequence length="46" mass="5508">MRLPIEKVSNPIITSSNFKEDNYNIPPLWIQQAGLEWFYQMVRNLL</sequence>
<accession>A0ABU5TSZ3</accession>
<evidence type="ECO:0000313" key="2">
    <source>
        <dbReference type="Proteomes" id="UP001301728"/>
    </source>
</evidence>
<dbReference type="RefSeq" id="WP_160315460.1">
    <property type="nucleotide sequence ID" value="NZ_JAYGHT010000006.1"/>
</dbReference>
<dbReference type="Proteomes" id="UP001301728">
    <property type="component" value="Unassembled WGS sequence"/>
</dbReference>
<evidence type="ECO:0000313" key="1">
    <source>
        <dbReference type="EMBL" id="MEA5518011.1"/>
    </source>
</evidence>
<keyword evidence="2" id="KW-1185">Reference proteome</keyword>
<dbReference type="EMBL" id="JAYGHT010000006">
    <property type="protein sequence ID" value="MEA5518011.1"/>
    <property type="molecule type" value="Genomic_DNA"/>
</dbReference>
<protein>
    <submittedName>
        <fullName evidence="1">Uncharacterized protein</fullName>
    </submittedName>
</protein>
<gene>
    <name evidence="1" type="ORF">VB854_03495</name>
</gene>
<comment type="caution">
    <text evidence="1">The sequence shown here is derived from an EMBL/GenBank/DDBJ whole genome shotgun (WGS) entry which is preliminary data.</text>
</comment>
<name>A0ABU5TSZ3_9CYAN</name>